<feature type="compositionally biased region" description="Polar residues" evidence="3">
    <location>
        <begin position="1"/>
        <end position="10"/>
    </location>
</feature>
<dbReference type="EMBL" id="CAJMWY010001928">
    <property type="protein sequence ID" value="CAE6478334.1"/>
    <property type="molecule type" value="Genomic_DNA"/>
</dbReference>
<dbReference type="PANTHER" id="PTHR12377">
    <property type="entry name" value="CYTOSOLIC IRON-SULFUR ASSEMBLY COMPONENT 2B-RELATED"/>
    <property type="match status" value="1"/>
</dbReference>
<evidence type="ECO:0000259" key="4">
    <source>
        <dbReference type="Pfam" id="PF01883"/>
    </source>
</evidence>
<dbReference type="GO" id="GO:1990229">
    <property type="term" value="C:iron-sulfur cluster assembly complex"/>
    <property type="evidence" value="ECO:0007669"/>
    <property type="project" value="UniProtKB-ARBA"/>
</dbReference>
<dbReference type="PANTHER" id="PTHR12377:SF0">
    <property type="entry name" value="CYTOSOLIC IRON-SULFUR ASSEMBLY COMPONENT 2B"/>
    <property type="match status" value="1"/>
</dbReference>
<accession>A0A8H3CB53</accession>
<dbReference type="GO" id="GO:0051604">
    <property type="term" value="P:protein maturation"/>
    <property type="evidence" value="ECO:0007669"/>
    <property type="project" value="InterPro"/>
</dbReference>
<dbReference type="AlphaFoldDB" id="A0A8H3CB53"/>
<evidence type="ECO:0000256" key="2">
    <source>
        <dbReference type="ARBA" id="ARBA00022829"/>
    </source>
</evidence>
<dbReference type="InterPro" id="IPR034904">
    <property type="entry name" value="FSCA_dom_sf"/>
</dbReference>
<feature type="domain" description="MIP18 family-like" evidence="4">
    <location>
        <begin position="72"/>
        <end position="143"/>
    </location>
</feature>
<dbReference type="FunFam" id="3.30.300.130:FF:000005">
    <property type="entry name" value="Mitotic spindle-associated mmxd complex subunit"/>
    <property type="match status" value="1"/>
</dbReference>
<evidence type="ECO:0000256" key="1">
    <source>
        <dbReference type="ARBA" id="ARBA00010381"/>
    </source>
</evidence>
<dbReference type="Pfam" id="PF01883">
    <property type="entry name" value="FeS_assembly_P"/>
    <property type="match status" value="1"/>
</dbReference>
<organism evidence="5 6">
    <name type="scientific">Rhizoctonia solani</name>
    <dbReference type="NCBI Taxonomy" id="456999"/>
    <lineage>
        <taxon>Eukaryota</taxon>
        <taxon>Fungi</taxon>
        <taxon>Dikarya</taxon>
        <taxon>Basidiomycota</taxon>
        <taxon>Agaricomycotina</taxon>
        <taxon>Agaricomycetes</taxon>
        <taxon>Cantharellales</taxon>
        <taxon>Ceratobasidiaceae</taxon>
        <taxon>Rhizoctonia</taxon>
    </lineage>
</organism>
<name>A0A8H3CB53_9AGAM</name>
<dbReference type="GO" id="GO:0007059">
    <property type="term" value="P:chromosome segregation"/>
    <property type="evidence" value="ECO:0007669"/>
    <property type="project" value="UniProtKB-KW"/>
</dbReference>
<gene>
    <name evidence="5" type="ORF">RDB_LOCUS94390</name>
</gene>
<feature type="region of interest" description="Disordered" evidence="3">
    <location>
        <begin position="1"/>
        <end position="20"/>
    </location>
</feature>
<proteinExistence type="inferred from homology"/>
<dbReference type="Gene3D" id="3.30.300.130">
    <property type="entry name" value="Fe-S cluster assembly (FSCA)"/>
    <property type="match status" value="1"/>
</dbReference>
<dbReference type="GO" id="GO:0140535">
    <property type="term" value="C:intracellular protein-containing complex"/>
    <property type="evidence" value="ECO:0007669"/>
    <property type="project" value="UniProtKB-ARBA"/>
</dbReference>
<dbReference type="InterPro" id="IPR039796">
    <property type="entry name" value="MIP18"/>
</dbReference>
<sequence>MSEKINSNPTVFAPTKTTTRKGSKTSRFLWSDEGEFQGALSLMGGDYPPISDKVADGITISEEEEEEPIDSEEIFDLLRSINDPEHPLTLEQLKVVSAEQITVSPNHVMIRFTPTIPHCSMATLIGLSMRVRLLRSLPARYKVDIMIQEGTHQSENAVNKQLNDKERVAAALENSHLLGVVEQCLSTAHQRGTYA</sequence>
<reference evidence="5" key="1">
    <citation type="submission" date="2021-01" db="EMBL/GenBank/DDBJ databases">
        <authorList>
            <person name="Kaushik A."/>
        </authorList>
    </citation>
    <scope>NUCLEOTIDE SEQUENCE</scope>
    <source>
        <strain evidence="5">AG4-RS23</strain>
    </source>
</reference>
<comment type="similarity">
    <text evidence="1">Belongs to the MIP18 family.</text>
</comment>
<protein>
    <recommendedName>
        <fullName evidence="4">MIP18 family-like domain-containing protein</fullName>
    </recommendedName>
</protein>
<dbReference type="Proteomes" id="UP000663861">
    <property type="component" value="Unassembled WGS sequence"/>
</dbReference>
<dbReference type="InterPro" id="IPR002744">
    <property type="entry name" value="MIP18-like"/>
</dbReference>
<dbReference type="SUPFAM" id="SSF117916">
    <property type="entry name" value="Fe-S cluster assembly (FSCA) domain-like"/>
    <property type="match status" value="1"/>
</dbReference>
<dbReference type="Gene3D" id="6.10.250.1280">
    <property type="match status" value="1"/>
</dbReference>
<comment type="caution">
    <text evidence="5">The sequence shown here is derived from an EMBL/GenBank/DDBJ whole genome shotgun (WGS) entry which is preliminary data.</text>
</comment>
<keyword evidence="2" id="KW-0159">Chromosome partition</keyword>
<evidence type="ECO:0000313" key="6">
    <source>
        <dbReference type="Proteomes" id="UP000663861"/>
    </source>
</evidence>
<evidence type="ECO:0000256" key="3">
    <source>
        <dbReference type="SAM" id="MobiDB-lite"/>
    </source>
</evidence>
<evidence type="ECO:0000313" key="5">
    <source>
        <dbReference type="EMBL" id="CAE6478334.1"/>
    </source>
</evidence>